<proteinExistence type="predicted"/>
<feature type="transmembrane region" description="Helical" evidence="5">
    <location>
        <begin position="287"/>
        <end position="304"/>
    </location>
</feature>
<dbReference type="Proteomes" id="UP000245119">
    <property type="component" value="Linkage Group LG4"/>
</dbReference>
<dbReference type="EMBL" id="PZQS01000004">
    <property type="protein sequence ID" value="PVD32720.1"/>
    <property type="molecule type" value="Genomic_DNA"/>
</dbReference>
<evidence type="ECO:0000256" key="2">
    <source>
        <dbReference type="ARBA" id="ARBA00022692"/>
    </source>
</evidence>
<evidence type="ECO:0000256" key="4">
    <source>
        <dbReference type="ARBA" id="ARBA00023136"/>
    </source>
</evidence>
<dbReference type="Pfam" id="PF14940">
    <property type="entry name" value="TMEM219"/>
    <property type="match status" value="1"/>
</dbReference>
<evidence type="ECO:0000313" key="8">
    <source>
        <dbReference type="Proteomes" id="UP000245119"/>
    </source>
</evidence>
<dbReference type="InterPro" id="IPR039587">
    <property type="entry name" value="TMEM248/TMEM219_dom"/>
</dbReference>
<dbReference type="InterPro" id="IPR039493">
    <property type="entry name" value="TMEM248/TMEM219"/>
</dbReference>
<protein>
    <recommendedName>
        <fullName evidence="6">TMEM248/TMEM219 domain-containing protein</fullName>
    </recommendedName>
</protein>
<evidence type="ECO:0000313" key="7">
    <source>
        <dbReference type="EMBL" id="PVD32720.1"/>
    </source>
</evidence>
<dbReference type="GO" id="GO:0016020">
    <property type="term" value="C:membrane"/>
    <property type="evidence" value="ECO:0007669"/>
    <property type="project" value="UniProtKB-SubCell"/>
</dbReference>
<evidence type="ECO:0000256" key="1">
    <source>
        <dbReference type="ARBA" id="ARBA00004370"/>
    </source>
</evidence>
<keyword evidence="8" id="KW-1185">Reference proteome</keyword>
<organism evidence="7 8">
    <name type="scientific">Pomacea canaliculata</name>
    <name type="common">Golden apple snail</name>
    <dbReference type="NCBI Taxonomy" id="400727"/>
    <lineage>
        <taxon>Eukaryota</taxon>
        <taxon>Metazoa</taxon>
        <taxon>Spiralia</taxon>
        <taxon>Lophotrochozoa</taxon>
        <taxon>Mollusca</taxon>
        <taxon>Gastropoda</taxon>
        <taxon>Caenogastropoda</taxon>
        <taxon>Architaenioglossa</taxon>
        <taxon>Ampullarioidea</taxon>
        <taxon>Ampullariidae</taxon>
        <taxon>Pomacea</taxon>
    </lineage>
</organism>
<dbReference type="PANTHER" id="PTHR16002">
    <property type="entry name" value="TRANSMEMBRANE PROTEIN 248-LIKE"/>
    <property type="match status" value="1"/>
</dbReference>
<keyword evidence="2 5" id="KW-0812">Transmembrane</keyword>
<dbReference type="AlphaFoldDB" id="A0A2T7PH60"/>
<keyword evidence="3 5" id="KW-1133">Transmembrane helix</keyword>
<feature type="domain" description="TMEM248/TMEM219" evidence="6">
    <location>
        <begin position="14"/>
        <end position="271"/>
    </location>
</feature>
<evidence type="ECO:0000256" key="5">
    <source>
        <dbReference type="SAM" id="Phobius"/>
    </source>
</evidence>
<comment type="subcellular location">
    <subcellularLocation>
        <location evidence="1">Membrane</location>
    </subcellularLocation>
</comment>
<accession>A0A2T7PH60</accession>
<keyword evidence="4 5" id="KW-0472">Membrane</keyword>
<dbReference type="PANTHER" id="PTHR16002:SF4">
    <property type="entry name" value="TMEM248_TMEM219 DOMAIN-CONTAINING PROTEIN"/>
    <property type="match status" value="1"/>
</dbReference>
<name>A0A2T7PH60_POMCA</name>
<reference evidence="7 8" key="1">
    <citation type="submission" date="2018-04" db="EMBL/GenBank/DDBJ databases">
        <title>The genome of golden apple snail Pomacea canaliculata provides insight into stress tolerance and invasive adaptation.</title>
        <authorList>
            <person name="Liu C."/>
            <person name="Liu B."/>
            <person name="Ren Y."/>
            <person name="Zhang Y."/>
            <person name="Wang H."/>
            <person name="Li S."/>
            <person name="Jiang F."/>
            <person name="Yin L."/>
            <person name="Zhang G."/>
            <person name="Qian W."/>
            <person name="Fan W."/>
        </authorList>
    </citation>
    <scope>NUCLEOTIDE SEQUENCE [LARGE SCALE GENOMIC DNA]</scope>
    <source>
        <strain evidence="7">SZHN2017</strain>
        <tissue evidence="7">Muscle</tissue>
    </source>
</reference>
<sequence>MTMGFMVMIIVENLRGFFVSRPPLVIFMICLGSFAVALITFAYIIKIKDMPNPDVTEDWNTFLDGLQETEFCVVSYTEEAVGLSLPTQRPDQPLINHLLNIHKTRAQDEDPSPVIPVSAPTTTVTPSTADQLVNITMRLDVKIYATYKLVNLTSFHNLTIINTSLRGHQIGLTGRRKNLEANVTLVLPSLKQSSRCSHSNCYALRSCVTFTAPPSFFPHTKRPRDDESCPRELDFGTDGHFHLEVVHGFHQCRNASPLILSHTYDPELTVMLSLQDRSLINLHLMHTSYFLFVMVITLFCYGLIKGHPAKVKAFHAHVAEKVRNGA</sequence>
<evidence type="ECO:0000256" key="3">
    <source>
        <dbReference type="ARBA" id="ARBA00022989"/>
    </source>
</evidence>
<evidence type="ECO:0000259" key="6">
    <source>
        <dbReference type="Pfam" id="PF14940"/>
    </source>
</evidence>
<dbReference type="OrthoDB" id="6329605at2759"/>
<comment type="caution">
    <text evidence="7">The sequence shown here is derived from an EMBL/GenBank/DDBJ whole genome shotgun (WGS) entry which is preliminary data.</text>
</comment>
<feature type="transmembrane region" description="Helical" evidence="5">
    <location>
        <begin position="24"/>
        <end position="45"/>
    </location>
</feature>
<gene>
    <name evidence="7" type="ORF">C0Q70_08165</name>
</gene>